<name>A0A844F5I5_CLOSV</name>
<evidence type="ECO:0000256" key="3">
    <source>
        <dbReference type="ARBA" id="ARBA00022840"/>
    </source>
</evidence>
<gene>
    <name evidence="5" type="ORF">FYJ37_15235</name>
</gene>
<dbReference type="SMART" id="SM00382">
    <property type="entry name" value="AAA"/>
    <property type="match status" value="1"/>
</dbReference>
<evidence type="ECO:0000256" key="2">
    <source>
        <dbReference type="ARBA" id="ARBA00022741"/>
    </source>
</evidence>
<dbReference type="GO" id="GO:0016887">
    <property type="term" value="F:ATP hydrolysis activity"/>
    <property type="evidence" value="ECO:0007669"/>
    <property type="project" value="InterPro"/>
</dbReference>
<dbReference type="PANTHER" id="PTHR42939:SF1">
    <property type="entry name" value="ABC TRANSPORTER ATP-BINDING PROTEIN ALBC-RELATED"/>
    <property type="match status" value="1"/>
</dbReference>
<dbReference type="GO" id="GO:0005524">
    <property type="term" value="F:ATP binding"/>
    <property type="evidence" value="ECO:0007669"/>
    <property type="project" value="UniProtKB-KW"/>
</dbReference>
<dbReference type="Gene3D" id="3.40.50.300">
    <property type="entry name" value="P-loop containing nucleotide triphosphate hydrolases"/>
    <property type="match status" value="1"/>
</dbReference>
<keyword evidence="2" id="KW-0547">Nucleotide-binding</keyword>
<dbReference type="Pfam" id="PF00005">
    <property type="entry name" value="ABC_tran"/>
    <property type="match status" value="1"/>
</dbReference>
<organism evidence="5 6">
    <name type="scientific">Clostridium scindens (strain JCM 10418 / VPI 12708)</name>
    <dbReference type="NCBI Taxonomy" id="29347"/>
    <lineage>
        <taxon>Bacteria</taxon>
        <taxon>Bacillati</taxon>
        <taxon>Bacillota</taxon>
        <taxon>Clostridia</taxon>
        <taxon>Lachnospirales</taxon>
        <taxon>Lachnospiraceae</taxon>
    </lineage>
</organism>
<dbReference type="AlphaFoldDB" id="A0A844F5I5"/>
<dbReference type="EMBL" id="VUMB01000044">
    <property type="protein sequence ID" value="MSS41648.1"/>
    <property type="molecule type" value="Genomic_DNA"/>
</dbReference>
<keyword evidence="3 5" id="KW-0067">ATP-binding</keyword>
<proteinExistence type="predicted"/>
<dbReference type="Proteomes" id="UP000462363">
    <property type="component" value="Unassembled WGS sequence"/>
</dbReference>
<evidence type="ECO:0000259" key="4">
    <source>
        <dbReference type="PROSITE" id="PS50893"/>
    </source>
</evidence>
<dbReference type="RefSeq" id="WP_004607450.1">
    <property type="nucleotide sequence ID" value="NZ_AP024846.1"/>
</dbReference>
<keyword evidence="1" id="KW-0813">Transport</keyword>
<evidence type="ECO:0000313" key="5">
    <source>
        <dbReference type="EMBL" id="MSS41648.1"/>
    </source>
</evidence>
<feature type="domain" description="ABC transporter" evidence="4">
    <location>
        <begin position="2"/>
        <end position="227"/>
    </location>
</feature>
<accession>A0A844F5I5</accession>
<dbReference type="InterPro" id="IPR003593">
    <property type="entry name" value="AAA+_ATPase"/>
</dbReference>
<dbReference type="CDD" id="cd03230">
    <property type="entry name" value="ABC_DR_subfamily_A"/>
    <property type="match status" value="1"/>
</dbReference>
<dbReference type="PROSITE" id="PS50893">
    <property type="entry name" value="ABC_TRANSPORTER_2"/>
    <property type="match status" value="1"/>
</dbReference>
<dbReference type="PANTHER" id="PTHR42939">
    <property type="entry name" value="ABC TRANSPORTER ATP-BINDING PROTEIN ALBC-RELATED"/>
    <property type="match status" value="1"/>
</dbReference>
<comment type="caution">
    <text evidence="5">The sequence shown here is derived from an EMBL/GenBank/DDBJ whole genome shotgun (WGS) entry which is preliminary data.</text>
</comment>
<dbReference type="InterPro" id="IPR003439">
    <property type="entry name" value="ABC_transporter-like_ATP-bd"/>
</dbReference>
<dbReference type="GeneID" id="62694956"/>
<reference evidence="5 6" key="1">
    <citation type="submission" date="2019-08" db="EMBL/GenBank/DDBJ databases">
        <title>In-depth cultivation of the pig gut microbiome towards novel bacterial diversity and tailored functional studies.</title>
        <authorList>
            <person name="Wylensek D."/>
            <person name="Hitch T.C.A."/>
            <person name="Clavel T."/>
        </authorList>
    </citation>
    <scope>NUCLEOTIDE SEQUENCE [LARGE SCALE GENOMIC DNA]</scope>
    <source>
        <strain evidence="5 6">BL-389-WT-3D</strain>
    </source>
</reference>
<dbReference type="SUPFAM" id="SSF52540">
    <property type="entry name" value="P-loop containing nucleoside triphosphate hydrolases"/>
    <property type="match status" value="1"/>
</dbReference>
<protein>
    <submittedName>
        <fullName evidence="5">ABC transporter ATP-binding protein</fullName>
    </submittedName>
</protein>
<dbReference type="InterPro" id="IPR027417">
    <property type="entry name" value="P-loop_NTPase"/>
</dbReference>
<sequence>MIEIENISKHFDDTAALSQVSFRIPEGKVFGLLGTNGAGKSTLLRVMAGILKADAGTVRINGEVAYENPGAKERFFYLPDDPYYFPTATMEDMARFYKKQYSAMDRNGVRYMADRLELDIRRPIRTFSKGMKRQAFLIMALCANTDYLLCDEVFDGLDPVVTEAMKNLFGKEIHERALTVVVAAHKLQDLEDFCNEIGILHKGGLLLAGDMREKAGTMTKIQCVFEQDEPLMAEHPSIVRCHRDGYFTTVIVRGKKEEALENIRQRNPIFCREVPMLLEEIFMAEMEENGYDIRKVLQ</sequence>
<dbReference type="InterPro" id="IPR051782">
    <property type="entry name" value="ABC_Transporter_VariousFunc"/>
</dbReference>
<evidence type="ECO:0000256" key="1">
    <source>
        <dbReference type="ARBA" id="ARBA00022448"/>
    </source>
</evidence>
<evidence type="ECO:0000313" key="6">
    <source>
        <dbReference type="Proteomes" id="UP000462363"/>
    </source>
</evidence>